<keyword evidence="3" id="KW-1185">Reference proteome</keyword>
<evidence type="ECO:0000256" key="1">
    <source>
        <dbReference type="SAM" id="MobiDB-lite"/>
    </source>
</evidence>
<evidence type="ECO:0000313" key="2">
    <source>
        <dbReference type="EMBL" id="CAL5226860.1"/>
    </source>
</evidence>
<reference evidence="2 3" key="1">
    <citation type="submission" date="2024-06" db="EMBL/GenBank/DDBJ databases">
        <authorList>
            <person name="Kraege A."/>
            <person name="Thomma B."/>
        </authorList>
    </citation>
    <scope>NUCLEOTIDE SEQUENCE [LARGE SCALE GENOMIC DNA]</scope>
</reference>
<feature type="compositionally biased region" description="Polar residues" evidence="1">
    <location>
        <begin position="45"/>
        <end position="62"/>
    </location>
</feature>
<gene>
    <name evidence="2" type="primary">g9730</name>
    <name evidence="2" type="ORF">VP750_LOCUS8766</name>
</gene>
<sequence length="83" mass="8834">MHILIETGLSTAPRGTMVSNRSSTGGRRQVALGKAFTMGEKTSAFYSQDGSGTQRNTAQCGQSATPTRSRRAAAQGARKRMKN</sequence>
<dbReference type="EMBL" id="CAXHTA020000016">
    <property type="protein sequence ID" value="CAL5226860.1"/>
    <property type="molecule type" value="Genomic_DNA"/>
</dbReference>
<feature type="region of interest" description="Disordered" evidence="1">
    <location>
        <begin position="45"/>
        <end position="83"/>
    </location>
</feature>
<proteinExistence type="predicted"/>
<evidence type="ECO:0000313" key="3">
    <source>
        <dbReference type="Proteomes" id="UP001497392"/>
    </source>
</evidence>
<feature type="region of interest" description="Disordered" evidence="1">
    <location>
        <begin position="1"/>
        <end position="28"/>
    </location>
</feature>
<dbReference type="Proteomes" id="UP001497392">
    <property type="component" value="Unassembled WGS sequence"/>
</dbReference>
<accession>A0ABP1G6C9</accession>
<comment type="caution">
    <text evidence="2">The sequence shown here is derived from an EMBL/GenBank/DDBJ whole genome shotgun (WGS) entry which is preliminary data.</text>
</comment>
<organism evidence="2 3">
    <name type="scientific">Coccomyxa viridis</name>
    <dbReference type="NCBI Taxonomy" id="1274662"/>
    <lineage>
        <taxon>Eukaryota</taxon>
        <taxon>Viridiplantae</taxon>
        <taxon>Chlorophyta</taxon>
        <taxon>core chlorophytes</taxon>
        <taxon>Trebouxiophyceae</taxon>
        <taxon>Trebouxiophyceae incertae sedis</taxon>
        <taxon>Coccomyxaceae</taxon>
        <taxon>Coccomyxa</taxon>
    </lineage>
</organism>
<feature type="compositionally biased region" description="Polar residues" evidence="1">
    <location>
        <begin position="17"/>
        <end position="26"/>
    </location>
</feature>
<protein>
    <submittedName>
        <fullName evidence="2">G9730 protein</fullName>
    </submittedName>
</protein>
<name>A0ABP1G6C9_9CHLO</name>